<evidence type="ECO:0000313" key="2">
    <source>
        <dbReference type="Proteomes" id="UP001162992"/>
    </source>
</evidence>
<gene>
    <name evidence="1" type="ORF">O6H91_08G083700</name>
</gene>
<sequence>MAIAVNLGFTGQATSDSAMRFSMLIYAMIILATTLILYSLSYGTVLPLLKTLVLIFEPQLWRGAMQFFTQPILFLLVHLVVLSIWASSGVACYAVTDVIKEEIFQSVGTDSKINCPRVSSPHKQNITTDSPGCGLQGNSADSKVLSFSANAHPTQRQDCVLDRRNRTTRRRTKFEKKSASFPSRVIVRDLSTGEANSDESGVSCCRQEVLVMEKDELNERIEAFFARFREQLRQECLNNQQQQYMCMSNGFLLWIMYKSEQFQLMHDRSLVSFLRTRRLNEPHPDFYCGLLVMANF</sequence>
<dbReference type="Proteomes" id="UP001162992">
    <property type="component" value="Chromosome 8"/>
</dbReference>
<organism evidence="1 2">
    <name type="scientific">Diphasiastrum complanatum</name>
    <name type="common">Issler's clubmoss</name>
    <name type="synonym">Lycopodium complanatum</name>
    <dbReference type="NCBI Taxonomy" id="34168"/>
    <lineage>
        <taxon>Eukaryota</taxon>
        <taxon>Viridiplantae</taxon>
        <taxon>Streptophyta</taxon>
        <taxon>Embryophyta</taxon>
        <taxon>Tracheophyta</taxon>
        <taxon>Lycopodiopsida</taxon>
        <taxon>Lycopodiales</taxon>
        <taxon>Lycopodiaceae</taxon>
        <taxon>Lycopodioideae</taxon>
        <taxon>Diphasiastrum</taxon>
    </lineage>
</organism>
<dbReference type="EMBL" id="CM055099">
    <property type="protein sequence ID" value="KAJ7547389.1"/>
    <property type="molecule type" value="Genomic_DNA"/>
</dbReference>
<protein>
    <submittedName>
        <fullName evidence="1">Uncharacterized protein</fullName>
    </submittedName>
</protein>
<reference evidence="2" key="1">
    <citation type="journal article" date="2024" name="Proc. Natl. Acad. Sci. U.S.A.">
        <title>Extraordinary preservation of gene collinearity over three hundred million years revealed in homosporous lycophytes.</title>
        <authorList>
            <person name="Li C."/>
            <person name="Wickell D."/>
            <person name="Kuo L.Y."/>
            <person name="Chen X."/>
            <person name="Nie B."/>
            <person name="Liao X."/>
            <person name="Peng D."/>
            <person name="Ji J."/>
            <person name="Jenkins J."/>
            <person name="Williams M."/>
            <person name="Shu S."/>
            <person name="Plott C."/>
            <person name="Barry K."/>
            <person name="Rajasekar S."/>
            <person name="Grimwood J."/>
            <person name="Han X."/>
            <person name="Sun S."/>
            <person name="Hou Z."/>
            <person name="He W."/>
            <person name="Dai G."/>
            <person name="Sun C."/>
            <person name="Schmutz J."/>
            <person name="Leebens-Mack J.H."/>
            <person name="Li F.W."/>
            <person name="Wang L."/>
        </authorList>
    </citation>
    <scope>NUCLEOTIDE SEQUENCE [LARGE SCALE GENOMIC DNA]</scope>
    <source>
        <strain evidence="2">cv. PW_Plant_1</strain>
    </source>
</reference>
<evidence type="ECO:0000313" key="1">
    <source>
        <dbReference type="EMBL" id="KAJ7547389.1"/>
    </source>
</evidence>
<keyword evidence="2" id="KW-1185">Reference proteome</keyword>
<comment type="caution">
    <text evidence="1">The sequence shown here is derived from an EMBL/GenBank/DDBJ whole genome shotgun (WGS) entry which is preliminary data.</text>
</comment>
<accession>A0ACC2CZP2</accession>
<proteinExistence type="predicted"/>
<name>A0ACC2CZP2_DIPCM</name>